<evidence type="ECO:0000256" key="1">
    <source>
        <dbReference type="SAM" id="Phobius"/>
    </source>
</evidence>
<keyword evidence="1" id="KW-0812">Transmembrane</keyword>
<reference evidence="2 3" key="1">
    <citation type="journal article" date="2004" name="Extremophiles">
        <title>Halobacillus locisalis sp. nov., a halophilic bacterium isolated from a marine solar saltern of the Yellow Sea in Korea.</title>
        <authorList>
            <person name="Yoon J.H."/>
            <person name="Kang K.H."/>
            <person name="Oh T.K."/>
            <person name="Park Y.H."/>
        </authorList>
    </citation>
    <scope>NUCLEOTIDE SEQUENCE [LARGE SCALE GENOMIC DNA]</scope>
    <source>
        <strain evidence="2 3">KCTC 3788</strain>
    </source>
</reference>
<organism evidence="2 3">
    <name type="scientific">Halobacillus locisalis</name>
    <dbReference type="NCBI Taxonomy" id="220753"/>
    <lineage>
        <taxon>Bacteria</taxon>
        <taxon>Bacillati</taxon>
        <taxon>Bacillota</taxon>
        <taxon>Bacilli</taxon>
        <taxon>Bacillales</taxon>
        <taxon>Bacillaceae</taxon>
        <taxon>Halobacillus</taxon>
    </lineage>
</organism>
<comment type="caution">
    <text evidence="2">The sequence shown here is derived from an EMBL/GenBank/DDBJ whole genome shotgun (WGS) entry which is preliminary data.</text>
</comment>
<dbReference type="AlphaFoldDB" id="A0A838CRC9"/>
<keyword evidence="3" id="KW-1185">Reference proteome</keyword>
<evidence type="ECO:0000313" key="2">
    <source>
        <dbReference type="EMBL" id="MBA2174315.1"/>
    </source>
</evidence>
<gene>
    <name evidence="2" type="ORF">H0266_05285</name>
</gene>
<protein>
    <submittedName>
        <fullName evidence="2">DUF5325 family protein</fullName>
    </submittedName>
</protein>
<dbReference type="Pfam" id="PF17259">
    <property type="entry name" value="DUF5325"/>
    <property type="match status" value="1"/>
</dbReference>
<dbReference type="InterPro" id="IPR035211">
    <property type="entry name" value="DUF5325"/>
</dbReference>
<accession>A0A838CRC9</accession>
<feature type="transmembrane region" description="Helical" evidence="1">
    <location>
        <begin position="30"/>
        <end position="49"/>
    </location>
</feature>
<name>A0A838CRC9_9BACI</name>
<dbReference type="EMBL" id="JACEFG010000001">
    <property type="protein sequence ID" value="MBA2174315.1"/>
    <property type="molecule type" value="Genomic_DNA"/>
</dbReference>
<sequence length="56" mass="6182">MKNRPLTMTLLAILVILSFTSVGFALGQEVFWLAGFLFLLGFAIMGYGLKLKKTEA</sequence>
<dbReference type="Proteomes" id="UP000571017">
    <property type="component" value="Unassembled WGS sequence"/>
</dbReference>
<dbReference type="RefSeq" id="WP_181471321.1">
    <property type="nucleotide sequence ID" value="NZ_JACEFG010000001.1"/>
</dbReference>
<keyword evidence="1" id="KW-1133">Transmembrane helix</keyword>
<keyword evidence="1" id="KW-0472">Membrane</keyword>
<evidence type="ECO:0000313" key="3">
    <source>
        <dbReference type="Proteomes" id="UP000571017"/>
    </source>
</evidence>
<proteinExistence type="predicted"/>